<name>A0ACC0L520_RHOML</name>
<comment type="caution">
    <text evidence="1">The sequence shown here is derived from an EMBL/GenBank/DDBJ whole genome shotgun (WGS) entry which is preliminary data.</text>
</comment>
<sequence>MRAESVEHTRNRRASSDLISRSLTSFVSFSLIQLPLYMLPCFFPNSSLLTLLSLSAVAMLAVAAVGRCCKGLLRLRASAPAFVFLNIMFGWGVYIGVIRQVISPLMDFILNTEFVMLMVGLCSILSTDPGFVTTESSHLNKFVESPVSVYEAHSKELVPSTCDMPYELSAEETAIPFQRVRYCGHCKAYVKGFDHHCPAFGNCIGQKNHVLFIILLAGFVLTEASYVASSAQYTAKVKILDKTGKLASLSINLATSTMIFSLLQLLWQGVFLAWHIYCVCFNIRTDEWLPPSFVNLVFHDNSLPSRFNVNKLFLINWKRYPEFHLIVHPEPGQTPQTQSGSETRFTNPYNKGILSNVKEFLTAVE</sequence>
<organism evidence="1 2">
    <name type="scientific">Rhododendron molle</name>
    <name type="common">Chinese azalea</name>
    <name type="synonym">Azalea mollis</name>
    <dbReference type="NCBI Taxonomy" id="49168"/>
    <lineage>
        <taxon>Eukaryota</taxon>
        <taxon>Viridiplantae</taxon>
        <taxon>Streptophyta</taxon>
        <taxon>Embryophyta</taxon>
        <taxon>Tracheophyta</taxon>
        <taxon>Spermatophyta</taxon>
        <taxon>Magnoliopsida</taxon>
        <taxon>eudicotyledons</taxon>
        <taxon>Gunneridae</taxon>
        <taxon>Pentapetalae</taxon>
        <taxon>asterids</taxon>
        <taxon>Ericales</taxon>
        <taxon>Ericaceae</taxon>
        <taxon>Ericoideae</taxon>
        <taxon>Rhodoreae</taxon>
        <taxon>Rhododendron</taxon>
    </lineage>
</organism>
<evidence type="ECO:0000313" key="2">
    <source>
        <dbReference type="Proteomes" id="UP001062846"/>
    </source>
</evidence>
<proteinExistence type="predicted"/>
<reference evidence="1" key="1">
    <citation type="submission" date="2022-02" db="EMBL/GenBank/DDBJ databases">
        <title>Plant Genome Project.</title>
        <authorList>
            <person name="Zhang R.-G."/>
        </authorList>
    </citation>
    <scope>NUCLEOTIDE SEQUENCE</scope>
    <source>
        <strain evidence="1">AT1</strain>
    </source>
</reference>
<dbReference type="Proteomes" id="UP001062846">
    <property type="component" value="Chromosome 13"/>
</dbReference>
<dbReference type="EMBL" id="CM046400">
    <property type="protein sequence ID" value="KAI8523826.1"/>
    <property type="molecule type" value="Genomic_DNA"/>
</dbReference>
<evidence type="ECO:0000313" key="1">
    <source>
        <dbReference type="EMBL" id="KAI8523826.1"/>
    </source>
</evidence>
<keyword evidence="2" id="KW-1185">Reference proteome</keyword>
<protein>
    <submittedName>
        <fullName evidence="1">Uncharacterized protein</fullName>
    </submittedName>
</protein>
<gene>
    <name evidence="1" type="ORF">RHMOL_Rhmol13G0102400</name>
</gene>
<accession>A0ACC0L520</accession>